<comment type="caution">
    <text evidence="6">The sequence shown here is derived from an EMBL/GenBank/DDBJ whole genome shotgun (WGS) entry which is preliminary data.</text>
</comment>
<proteinExistence type="predicted"/>
<feature type="signal peptide" evidence="4">
    <location>
        <begin position="1"/>
        <end position="27"/>
    </location>
</feature>
<reference evidence="6 7" key="1">
    <citation type="journal article" date="2021" name="Int. J. Syst. Evol. Microbiol.">
        <title>Steroidobacter gossypii sp. nov., isolated from soil of cotton cropping field.</title>
        <authorList>
            <person name="Huang R."/>
            <person name="Yang S."/>
            <person name="Zhen C."/>
            <person name="Liu W."/>
        </authorList>
    </citation>
    <scope>NUCLEOTIDE SEQUENCE [LARGE SCALE GENOMIC DNA]</scope>
    <source>
        <strain evidence="6 7">S1-65</strain>
    </source>
</reference>
<keyword evidence="4" id="KW-0732">Signal</keyword>
<evidence type="ECO:0000256" key="1">
    <source>
        <dbReference type="ARBA" id="ARBA00022603"/>
    </source>
</evidence>
<evidence type="ECO:0000256" key="4">
    <source>
        <dbReference type="SAM" id="SignalP"/>
    </source>
</evidence>
<name>A0ABS1X394_9GAMM</name>
<keyword evidence="2" id="KW-0808">Transferase</keyword>
<dbReference type="CDD" id="cd02440">
    <property type="entry name" value="AdoMet_MTases"/>
    <property type="match status" value="1"/>
</dbReference>
<gene>
    <name evidence="6" type="ORF">JM946_23350</name>
</gene>
<dbReference type="EMBL" id="JAEVLS010000005">
    <property type="protein sequence ID" value="MBM0107691.1"/>
    <property type="molecule type" value="Genomic_DNA"/>
</dbReference>
<feature type="domain" description="Methyltransferase" evidence="5">
    <location>
        <begin position="66"/>
        <end position="151"/>
    </location>
</feature>
<evidence type="ECO:0000256" key="2">
    <source>
        <dbReference type="ARBA" id="ARBA00022679"/>
    </source>
</evidence>
<dbReference type="InterPro" id="IPR029063">
    <property type="entry name" value="SAM-dependent_MTases_sf"/>
</dbReference>
<dbReference type="SUPFAM" id="SSF53335">
    <property type="entry name" value="S-adenosyl-L-methionine-dependent methyltransferases"/>
    <property type="match status" value="1"/>
</dbReference>
<dbReference type="GO" id="GO:0008168">
    <property type="term" value="F:methyltransferase activity"/>
    <property type="evidence" value="ECO:0007669"/>
    <property type="project" value="UniProtKB-KW"/>
</dbReference>
<accession>A0ABS1X394</accession>
<sequence>MGNAAVAKCALALSAFLLLAPWQIGNASEAEAVGPKRQLDVWYVPTPHEVVDRMLDEAKIRPTDVVYDLGCGDGRMVIAAAKKFGARGVGVDLDPARIKEARANAKKAGVEQLVTFHVGDMFETDLREANVVLLYLLPELNRRLKPKLLAELPDGARVVSHDFDMGRDWPPDRSINLGADGIYMWVMPPRAERPAGGSVHK</sequence>
<dbReference type="Gene3D" id="3.40.50.150">
    <property type="entry name" value="Vaccinia Virus protein VP39"/>
    <property type="match status" value="1"/>
</dbReference>
<keyword evidence="3" id="KW-0949">S-adenosyl-L-methionine</keyword>
<evidence type="ECO:0000259" key="5">
    <source>
        <dbReference type="Pfam" id="PF13649"/>
    </source>
</evidence>
<evidence type="ECO:0000313" key="6">
    <source>
        <dbReference type="EMBL" id="MBM0107691.1"/>
    </source>
</evidence>
<dbReference type="Proteomes" id="UP000661077">
    <property type="component" value="Unassembled WGS sequence"/>
</dbReference>
<evidence type="ECO:0000256" key="3">
    <source>
        <dbReference type="ARBA" id="ARBA00022691"/>
    </source>
</evidence>
<dbReference type="InterPro" id="IPR041698">
    <property type="entry name" value="Methyltransf_25"/>
</dbReference>
<dbReference type="Pfam" id="PF13649">
    <property type="entry name" value="Methyltransf_25"/>
    <property type="match status" value="1"/>
</dbReference>
<feature type="chain" id="PRO_5046620665" evidence="4">
    <location>
        <begin position="28"/>
        <end position="201"/>
    </location>
</feature>
<organism evidence="6 7">
    <name type="scientific">Steroidobacter gossypii</name>
    <dbReference type="NCBI Taxonomy" id="2805490"/>
    <lineage>
        <taxon>Bacteria</taxon>
        <taxon>Pseudomonadati</taxon>
        <taxon>Pseudomonadota</taxon>
        <taxon>Gammaproteobacteria</taxon>
        <taxon>Steroidobacterales</taxon>
        <taxon>Steroidobacteraceae</taxon>
        <taxon>Steroidobacter</taxon>
    </lineage>
</organism>
<dbReference type="PANTHER" id="PTHR13610:SF11">
    <property type="entry name" value="METHYLTRANSFERASE DOMAIN-CONTAINING PROTEIN"/>
    <property type="match status" value="1"/>
</dbReference>
<keyword evidence="1 6" id="KW-0489">Methyltransferase</keyword>
<dbReference type="GO" id="GO:0032259">
    <property type="term" value="P:methylation"/>
    <property type="evidence" value="ECO:0007669"/>
    <property type="project" value="UniProtKB-KW"/>
</dbReference>
<evidence type="ECO:0000313" key="7">
    <source>
        <dbReference type="Proteomes" id="UP000661077"/>
    </source>
</evidence>
<dbReference type="PANTHER" id="PTHR13610">
    <property type="entry name" value="METHYLTRANSFERASE DOMAIN-CONTAINING PROTEIN"/>
    <property type="match status" value="1"/>
</dbReference>
<dbReference type="InterPro" id="IPR026170">
    <property type="entry name" value="FAM173A/B"/>
</dbReference>
<keyword evidence="7" id="KW-1185">Reference proteome</keyword>
<dbReference type="RefSeq" id="WP_203169785.1">
    <property type="nucleotide sequence ID" value="NZ_JAEVLS010000005.1"/>
</dbReference>
<protein>
    <submittedName>
        <fullName evidence="6">Class I SAM-dependent methyltransferase</fullName>
    </submittedName>
</protein>